<accession>A0A0E9Y1H6</accession>
<protein>
    <submittedName>
        <fullName evidence="1">Uncharacterized protein</fullName>
    </submittedName>
</protein>
<name>A0A0E9Y1H6_ANGAN</name>
<organism evidence="1">
    <name type="scientific">Anguilla anguilla</name>
    <name type="common">European freshwater eel</name>
    <name type="synonym">Muraena anguilla</name>
    <dbReference type="NCBI Taxonomy" id="7936"/>
    <lineage>
        <taxon>Eukaryota</taxon>
        <taxon>Metazoa</taxon>
        <taxon>Chordata</taxon>
        <taxon>Craniata</taxon>
        <taxon>Vertebrata</taxon>
        <taxon>Euteleostomi</taxon>
        <taxon>Actinopterygii</taxon>
        <taxon>Neopterygii</taxon>
        <taxon>Teleostei</taxon>
        <taxon>Anguilliformes</taxon>
        <taxon>Anguillidae</taxon>
        <taxon>Anguilla</taxon>
    </lineage>
</organism>
<proteinExistence type="predicted"/>
<reference evidence="1" key="1">
    <citation type="submission" date="2014-11" db="EMBL/GenBank/DDBJ databases">
        <authorList>
            <person name="Amaro Gonzalez C."/>
        </authorList>
    </citation>
    <scope>NUCLEOTIDE SEQUENCE</scope>
</reference>
<dbReference type="EMBL" id="GBXM01000602">
    <property type="protein sequence ID" value="JAI07976.1"/>
    <property type="molecule type" value="Transcribed_RNA"/>
</dbReference>
<sequence length="54" mass="6545">MHHPPTLHLLFIHKDGLLLKERQRWMVPCFKGRSHLRLPNTVLQVLRRMCEDFV</sequence>
<dbReference type="AlphaFoldDB" id="A0A0E9Y1H6"/>
<evidence type="ECO:0000313" key="1">
    <source>
        <dbReference type="EMBL" id="JAI07976.1"/>
    </source>
</evidence>
<reference evidence="1" key="2">
    <citation type="journal article" date="2015" name="Fish Shellfish Immunol.">
        <title>Early steps in the European eel (Anguilla anguilla)-Vibrio vulnificus interaction in the gills: Role of the RtxA13 toxin.</title>
        <authorList>
            <person name="Callol A."/>
            <person name="Pajuelo D."/>
            <person name="Ebbesson L."/>
            <person name="Teles M."/>
            <person name="MacKenzie S."/>
            <person name="Amaro C."/>
        </authorList>
    </citation>
    <scope>NUCLEOTIDE SEQUENCE</scope>
</reference>